<keyword evidence="2" id="KW-1185">Reference proteome</keyword>
<gene>
    <name evidence="1" type="ORF">V8G54_004210</name>
</gene>
<dbReference type="EMBL" id="CP144700">
    <property type="protein sequence ID" value="WVZ25666.1"/>
    <property type="molecule type" value="Genomic_DNA"/>
</dbReference>
<accession>A0AAQ3SES6</accession>
<sequence>MLKSHNKEAKIITEEFRHAYIHCLTFILYPGQYTFLEIRVGRTQIMHTNTNHEIKANKLWQTIEPRIKWRRNHSQKFENKMFKLKKVRPNSYKLERCIICFPNHKIII</sequence>
<organism evidence="1 2">
    <name type="scientific">Vigna mungo</name>
    <name type="common">Black gram</name>
    <name type="synonym">Phaseolus mungo</name>
    <dbReference type="NCBI Taxonomy" id="3915"/>
    <lineage>
        <taxon>Eukaryota</taxon>
        <taxon>Viridiplantae</taxon>
        <taxon>Streptophyta</taxon>
        <taxon>Embryophyta</taxon>
        <taxon>Tracheophyta</taxon>
        <taxon>Spermatophyta</taxon>
        <taxon>Magnoliopsida</taxon>
        <taxon>eudicotyledons</taxon>
        <taxon>Gunneridae</taxon>
        <taxon>Pentapetalae</taxon>
        <taxon>rosids</taxon>
        <taxon>fabids</taxon>
        <taxon>Fabales</taxon>
        <taxon>Fabaceae</taxon>
        <taxon>Papilionoideae</taxon>
        <taxon>50 kb inversion clade</taxon>
        <taxon>NPAAA clade</taxon>
        <taxon>indigoferoid/millettioid clade</taxon>
        <taxon>Phaseoleae</taxon>
        <taxon>Vigna</taxon>
    </lineage>
</organism>
<dbReference type="AlphaFoldDB" id="A0AAQ3SES6"/>
<name>A0AAQ3SES6_VIGMU</name>
<protein>
    <submittedName>
        <fullName evidence="1">Uncharacterized protein</fullName>
    </submittedName>
</protein>
<evidence type="ECO:0000313" key="1">
    <source>
        <dbReference type="EMBL" id="WVZ25666.1"/>
    </source>
</evidence>
<dbReference type="Proteomes" id="UP001374535">
    <property type="component" value="Chromosome 1"/>
</dbReference>
<proteinExistence type="predicted"/>
<evidence type="ECO:0000313" key="2">
    <source>
        <dbReference type="Proteomes" id="UP001374535"/>
    </source>
</evidence>
<reference evidence="1 2" key="1">
    <citation type="journal article" date="2023" name="Life. Sci Alliance">
        <title>Evolutionary insights into 3D genome organization and epigenetic landscape of Vigna mungo.</title>
        <authorList>
            <person name="Junaid A."/>
            <person name="Singh B."/>
            <person name="Bhatia S."/>
        </authorList>
    </citation>
    <scope>NUCLEOTIDE SEQUENCE [LARGE SCALE GENOMIC DNA]</scope>
    <source>
        <strain evidence="1">Urdbean</strain>
    </source>
</reference>